<protein>
    <submittedName>
        <fullName evidence="1">Uncharacterized protein</fullName>
    </submittedName>
</protein>
<dbReference type="AlphaFoldDB" id="A0A371IU08"/>
<organism evidence="1 2">
    <name type="scientific">Romboutsia maritimum</name>
    <dbReference type="NCBI Taxonomy" id="2020948"/>
    <lineage>
        <taxon>Bacteria</taxon>
        <taxon>Bacillati</taxon>
        <taxon>Bacillota</taxon>
        <taxon>Clostridia</taxon>
        <taxon>Peptostreptococcales</taxon>
        <taxon>Peptostreptococcaceae</taxon>
        <taxon>Romboutsia</taxon>
    </lineage>
</organism>
<name>A0A371IU08_9FIRM</name>
<reference evidence="1 2" key="1">
    <citation type="journal article" date="2017" name="Genome Announc.">
        <title>Draft Genome Sequence of Romboutsia maritimum sp. nov. Strain CCRI-22766(T), Isolated from Coastal Estuarine Mud.</title>
        <authorList>
            <person name="Maheux A.F."/>
            <person name="Boudreau D.K."/>
            <person name="Berube E."/>
            <person name="Boissinot M."/>
            <person name="Raymond F."/>
            <person name="Brodeur S."/>
            <person name="Corbeil J."/>
            <person name="Brightwell G."/>
            <person name="Broda D."/>
            <person name="Omar R.F."/>
            <person name="Bergeron M.G."/>
        </authorList>
    </citation>
    <scope>NUCLEOTIDE SEQUENCE [LARGE SCALE GENOMIC DNA]</scope>
    <source>
        <strain evidence="1 2">CCRI-22766</strain>
    </source>
</reference>
<dbReference type="OrthoDB" id="1751668at2"/>
<gene>
    <name evidence="1" type="ORF">CHF27_005020</name>
</gene>
<evidence type="ECO:0000313" key="1">
    <source>
        <dbReference type="EMBL" id="RDY23945.1"/>
    </source>
</evidence>
<accession>A0A371IU08</accession>
<keyword evidence="2" id="KW-1185">Reference proteome</keyword>
<proteinExistence type="predicted"/>
<comment type="caution">
    <text evidence="1">The sequence shown here is derived from an EMBL/GenBank/DDBJ whole genome shotgun (WGS) entry which is preliminary data.</text>
</comment>
<sequence>MTMITDFYQFKYSKSSYYIDMFVNRMAISNIEEALDERLSDLSLTKDSACAYMRLKELFQDSRKSTSLPYAEVKINKCYLKYIRNLNDYFINRSDYATLKVLSDYLQAYSITDDDANSVSMFNKLDEDARVRILSSI</sequence>
<evidence type="ECO:0000313" key="2">
    <source>
        <dbReference type="Proteomes" id="UP000243494"/>
    </source>
</evidence>
<dbReference type="EMBL" id="NOJZ02000006">
    <property type="protein sequence ID" value="RDY23945.1"/>
    <property type="molecule type" value="Genomic_DNA"/>
</dbReference>
<dbReference type="RefSeq" id="WP_095406367.1">
    <property type="nucleotide sequence ID" value="NZ_NOJZ02000006.1"/>
</dbReference>
<dbReference type="Proteomes" id="UP000243494">
    <property type="component" value="Unassembled WGS sequence"/>
</dbReference>